<dbReference type="GO" id="GO:0003677">
    <property type="term" value="F:DNA binding"/>
    <property type="evidence" value="ECO:0007669"/>
    <property type="project" value="UniProtKB-KW"/>
</dbReference>
<protein>
    <submittedName>
        <fullName evidence="3">Integration host factor subunit alpha</fullName>
    </submittedName>
</protein>
<proteinExistence type="inferred from homology"/>
<name>A0A1Y5R8U8_9RHOB</name>
<dbReference type="Pfam" id="PF00216">
    <property type="entry name" value="Bac_DNA_binding"/>
    <property type="match status" value="1"/>
</dbReference>
<dbReference type="Proteomes" id="UP000193409">
    <property type="component" value="Unassembled WGS sequence"/>
</dbReference>
<evidence type="ECO:0000313" key="3">
    <source>
        <dbReference type="EMBL" id="SLN11818.1"/>
    </source>
</evidence>
<evidence type="ECO:0000313" key="4">
    <source>
        <dbReference type="Proteomes" id="UP000193409"/>
    </source>
</evidence>
<comment type="similarity">
    <text evidence="1">Belongs to the bacterial histone-like protein family.</text>
</comment>
<evidence type="ECO:0000256" key="2">
    <source>
        <dbReference type="ARBA" id="ARBA00023125"/>
    </source>
</evidence>
<dbReference type="RefSeq" id="WP_085866759.1">
    <property type="nucleotide sequence ID" value="NZ_FWFQ01000001.1"/>
</dbReference>
<accession>A0A1Y5R8U8</accession>
<dbReference type="SUPFAM" id="SSF47729">
    <property type="entry name" value="IHF-like DNA-binding proteins"/>
    <property type="match status" value="1"/>
</dbReference>
<keyword evidence="2" id="KW-0238">DNA-binding</keyword>
<dbReference type="AlphaFoldDB" id="A0A1Y5R8U8"/>
<dbReference type="OrthoDB" id="7873378at2"/>
<evidence type="ECO:0000256" key="1">
    <source>
        <dbReference type="ARBA" id="ARBA00010529"/>
    </source>
</evidence>
<keyword evidence="4" id="KW-1185">Reference proteome</keyword>
<dbReference type="InterPro" id="IPR010992">
    <property type="entry name" value="IHF-like_DNA-bd_dom_sf"/>
</dbReference>
<dbReference type="Gene3D" id="4.10.520.10">
    <property type="entry name" value="IHF-like DNA-binding proteins"/>
    <property type="match status" value="1"/>
</dbReference>
<organism evidence="3 4">
    <name type="scientific">Pseudoruegeria aquimaris</name>
    <dbReference type="NCBI Taxonomy" id="393663"/>
    <lineage>
        <taxon>Bacteria</taxon>
        <taxon>Pseudomonadati</taxon>
        <taxon>Pseudomonadota</taxon>
        <taxon>Alphaproteobacteria</taxon>
        <taxon>Rhodobacterales</taxon>
        <taxon>Roseobacteraceae</taxon>
        <taxon>Pseudoruegeria</taxon>
    </lineage>
</organism>
<dbReference type="InterPro" id="IPR000119">
    <property type="entry name" value="Hist_DNA-bd"/>
</dbReference>
<gene>
    <name evidence="3" type="ORF">PSA7680_00167</name>
</gene>
<dbReference type="EMBL" id="FWFQ01000001">
    <property type="protein sequence ID" value="SLN11818.1"/>
    <property type="molecule type" value="Genomic_DNA"/>
</dbReference>
<sequence length="103" mass="11448">MSEEQEQTAGEETAPVVNRKELLERVAAEAEVRKQIARPIVEATLAVLARALAEGEEINLQPLGNIKIKRTDDNENAHVIHARIRQSKSYGENLDSEVAEAFE</sequence>
<reference evidence="3 4" key="1">
    <citation type="submission" date="2017-03" db="EMBL/GenBank/DDBJ databases">
        <authorList>
            <person name="Afonso C.L."/>
            <person name="Miller P.J."/>
            <person name="Scott M.A."/>
            <person name="Spackman E."/>
            <person name="Goraichik I."/>
            <person name="Dimitrov K.M."/>
            <person name="Suarez D.L."/>
            <person name="Swayne D.E."/>
        </authorList>
    </citation>
    <scope>NUCLEOTIDE SEQUENCE [LARGE SCALE GENOMIC DNA]</scope>
    <source>
        <strain evidence="3 4">CECT 7680</strain>
    </source>
</reference>
<dbReference type="GO" id="GO:0030527">
    <property type="term" value="F:structural constituent of chromatin"/>
    <property type="evidence" value="ECO:0007669"/>
    <property type="project" value="InterPro"/>
</dbReference>